<keyword evidence="3" id="KW-0614">Plasmid</keyword>
<dbReference type="EMBL" id="CP095008">
    <property type="protein sequence ID" value="UOO97225.1"/>
    <property type="molecule type" value="Genomic_DNA"/>
</dbReference>
<dbReference type="RefSeq" id="WP_244706673.1">
    <property type="nucleotide sequence ID" value="NZ_BAAADN010000024.1"/>
</dbReference>
<name>A0AAV3SFU5_HALDO</name>
<feature type="transmembrane region" description="Helical" evidence="1">
    <location>
        <begin position="84"/>
        <end position="106"/>
    </location>
</feature>
<reference evidence="3" key="2">
    <citation type="submission" date="2022-04" db="EMBL/GenBank/DDBJ databases">
        <title>Sequencing and genomic assembly of Halococcus dombrowskii.</title>
        <authorList>
            <person name="Lim S.W."/>
            <person name="MacLea K.S."/>
        </authorList>
    </citation>
    <scope>NUCLEOTIDE SEQUENCE</scope>
    <source>
        <strain evidence="3">H4</strain>
        <plasmid evidence="3">unnamed3</plasmid>
    </source>
</reference>
<protein>
    <recommendedName>
        <fullName evidence="6">TrbC/VIRB2 family protein</fullName>
    </recommendedName>
</protein>
<reference evidence="2" key="1">
    <citation type="journal article" date="2014" name="Int. J. Syst. Evol. Microbiol.">
        <title>Complete genome sequence of Corynebacterium casei LMG S-19264T (=DSM 44701T), isolated from a smear-ripened cheese.</title>
        <authorList>
            <consortium name="US DOE Joint Genome Institute (JGI-PGF)"/>
            <person name="Walter F."/>
            <person name="Albersmeier A."/>
            <person name="Kalinowski J."/>
            <person name="Ruckert C."/>
        </authorList>
    </citation>
    <scope>NUCLEOTIDE SEQUENCE</scope>
    <source>
        <strain evidence="2">JCM 12289</strain>
    </source>
</reference>
<dbReference type="Proteomes" id="UP001500962">
    <property type="component" value="Unassembled WGS sequence"/>
</dbReference>
<reference evidence="2" key="3">
    <citation type="submission" date="2023-12" db="EMBL/GenBank/DDBJ databases">
        <authorList>
            <person name="Sun Q."/>
            <person name="Inoue M."/>
        </authorList>
    </citation>
    <scope>NUCLEOTIDE SEQUENCE</scope>
    <source>
        <strain evidence="2">JCM 12289</strain>
    </source>
</reference>
<organism evidence="2 5">
    <name type="scientific">Halococcus dombrowskii</name>
    <dbReference type="NCBI Taxonomy" id="179637"/>
    <lineage>
        <taxon>Archaea</taxon>
        <taxon>Methanobacteriati</taxon>
        <taxon>Methanobacteriota</taxon>
        <taxon>Stenosarchaea group</taxon>
        <taxon>Halobacteria</taxon>
        <taxon>Halobacteriales</taxon>
        <taxon>Halococcaceae</taxon>
        <taxon>Halococcus</taxon>
    </lineage>
</organism>
<evidence type="ECO:0008006" key="6">
    <source>
        <dbReference type="Google" id="ProtNLM"/>
    </source>
</evidence>
<evidence type="ECO:0000313" key="2">
    <source>
        <dbReference type="EMBL" id="GAA0459837.1"/>
    </source>
</evidence>
<dbReference type="AlphaFoldDB" id="A0AAV3SFU5"/>
<dbReference type="GeneID" id="71763733"/>
<geneLocation type="plasmid" evidence="3 4">
    <name>unnamed3</name>
</geneLocation>
<keyword evidence="1" id="KW-0472">Membrane</keyword>
<accession>A0AAV3SFU5</accession>
<gene>
    <name evidence="2" type="ORF">GCM10008985_15280</name>
    <name evidence="3" type="ORF">MUK72_17755</name>
</gene>
<keyword evidence="1" id="KW-0812">Transmembrane</keyword>
<sequence length="163" mass="16671">MSDTLADVQNQVASLKQVAYRRAPIPAALAGWSFIGLERLGEKTISSRKGRLSLLSMGLMLVFTGPAAAQVSCDTGPLSFLSDIHSMITQGAGTIIVSMVLVAGVLKMIPMRGTNSWGNALVGSVIVGVLFLVIGPALVDLADQATDVNLDAQCTGGGGGGGE</sequence>
<evidence type="ECO:0000256" key="1">
    <source>
        <dbReference type="SAM" id="Phobius"/>
    </source>
</evidence>
<feature type="transmembrane region" description="Helical" evidence="1">
    <location>
        <begin position="118"/>
        <end position="139"/>
    </location>
</feature>
<dbReference type="KEGG" id="hdo:MUK72_17755"/>
<proteinExistence type="predicted"/>
<evidence type="ECO:0000313" key="4">
    <source>
        <dbReference type="Proteomes" id="UP000830542"/>
    </source>
</evidence>
<evidence type="ECO:0000313" key="3">
    <source>
        <dbReference type="EMBL" id="UOO97225.1"/>
    </source>
</evidence>
<keyword evidence="1" id="KW-1133">Transmembrane helix</keyword>
<keyword evidence="4" id="KW-1185">Reference proteome</keyword>
<dbReference type="EMBL" id="BAAADN010000024">
    <property type="protein sequence ID" value="GAA0459837.1"/>
    <property type="molecule type" value="Genomic_DNA"/>
</dbReference>
<evidence type="ECO:0000313" key="5">
    <source>
        <dbReference type="Proteomes" id="UP001500962"/>
    </source>
</evidence>
<dbReference type="Proteomes" id="UP000830542">
    <property type="component" value="Plasmid unnamed3"/>
</dbReference>
<feature type="transmembrane region" description="Helical" evidence="1">
    <location>
        <begin position="52"/>
        <end position="72"/>
    </location>
</feature>